<evidence type="ECO:0000256" key="1">
    <source>
        <dbReference type="ARBA" id="ARBA00010201"/>
    </source>
</evidence>
<reference evidence="4" key="2">
    <citation type="submission" date="2025-09" db="UniProtKB">
        <authorList>
            <consortium name="Ensembl"/>
        </authorList>
    </citation>
    <scope>IDENTIFICATION</scope>
</reference>
<dbReference type="FunFam" id="3.90.960.10:FF:000005">
    <property type="entry name" value="Putative prolyl-tRNA synthetase"/>
    <property type="match status" value="1"/>
</dbReference>
<dbReference type="GeneTree" id="ENSGT00440000033965"/>
<dbReference type="GO" id="GO:0002161">
    <property type="term" value="F:aminoacyl-tRNA deacylase activity"/>
    <property type="evidence" value="ECO:0007669"/>
    <property type="project" value="InterPro"/>
</dbReference>
<dbReference type="Ensembl" id="ENSPMAT00000005965.1">
    <property type="protein sequence ID" value="ENSPMAP00000005937.1"/>
    <property type="gene ID" value="ENSPMAG00000005398.1"/>
</dbReference>
<dbReference type="InterPro" id="IPR007214">
    <property type="entry name" value="YbaK/aa-tRNA-synth-assoc-dom"/>
</dbReference>
<dbReference type="Pfam" id="PF04073">
    <property type="entry name" value="tRNA_edit"/>
    <property type="match status" value="1"/>
</dbReference>
<sequence length="184" mass="20351">AMASENLRRQLESYLHKLDIEFDCVEHPEVFTVEEMMPHVSHLLGAHTKNLFLRDKKRGGLWLVTALHDRSLPLGALSKRLGLGSGSLRFTDEPAMREALGVGSGCATALALYRDSADFNAPGEPGSRPKVTLVLDAEIASEQGPYERVYCHPMSNAATLGMRTRDFMRFVRATGHEPVLVDFS</sequence>
<organism evidence="4">
    <name type="scientific">Petromyzon marinus</name>
    <name type="common">Sea lamprey</name>
    <dbReference type="NCBI Taxonomy" id="7757"/>
    <lineage>
        <taxon>Eukaryota</taxon>
        <taxon>Metazoa</taxon>
        <taxon>Chordata</taxon>
        <taxon>Craniata</taxon>
        <taxon>Vertebrata</taxon>
        <taxon>Cyclostomata</taxon>
        <taxon>Hyperoartia</taxon>
        <taxon>Petromyzontiformes</taxon>
        <taxon>Petromyzontidae</taxon>
        <taxon>Petromyzon</taxon>
    </lineage>
</organism>
<accession>S4RL51</accession>
<dbReference type="SUPFAM" id="SSF55826">
    <property type="entry name" value="YbaK/ProRS associated domain"/>
    <property type="match status" value="1"/>
</dbReference>
<evidence type="ECO:0000313" key="4">
    <source>
        <dbReference type="Ensembl" id="ENSPMAP00000005937.1"/>
    </source>
</evidence>
<proteinExistence type="inferred from homology"/>
<dbReference type="InterPro" id="IPR040285">
    <property type="entry name" value="ProX/PRXD1"/>
</dbReference>
<protein>
    <recommendedName>
        <fullName evidence="2">PrdX deacylase domain-containing protein 1</fullName>
    </recommendedName>
</protein>
<evidence type="ECO:0000259" key="3">
    <source>
        <dbReference type="Pfam" id="PF04073"/>
    </source>
</evidence>
<dbReference type="PANTHER" id="PTHR31423">
    <property type="entry name" value="YBAK DOMAIN-CONTAINING PROTEIN"/>
    <property type="match status" value="1"/>
</dbReference>
<dbReference type="CDD" id="cd04335">
    <property type="entry name" value="PrdX_deacylase"/>
    <property type="match status" value="1"/>
</dbReference>
<dbReference type="InterPro" id="IPR036754">
    <property type="entry name" value="YbaK/aa-tRNA-synt-asso_dom_sf"/>
</dbReference>
<evidence type="ECO:0000256" key="2">
    <source>
        <dbReference type="ARBA" id="ARBA00031612"/>
    </source>
</evidence>
<dbReference type="PANTHER" id="PTHR31423:SF3">
    <property type="entry name" value="PROLYL-TRNA SYNTHETASE ASSOCIATED DOMAIN-CONTAINING PROTEIN 1-RELATED"/>
    <property type="match status" value="1"/>
</dbReference>
<reference evidence="4" key="1">
    <citation type="submission" date="2025-08" db="UniProtKB">
        <authorList>
            <consortium name="Ensembl"/>
        </authorList>
    </citation>
    <scope>IDENTIFICATION</scope>
</reference>
<comment type="similarity">
    <text evidence="1">Belongs to the PRORSD1 family.</text>
</comment>
<dbReference type="Gene3D" id="3.90.960.10">
    <property type="entry name" value="YbaK/aminoacyl-tRNA synthetase-associated domain"/>
    <property type="match status" value="1"/>
</dbReference>
<name>S4RL51_PETMA</name>
<dbReference type="HOGENOM" id="CLU_104635_2_1_1"/>
<feature type="domain" description="YbaK/aminoacyl-tRNA synthetase-associated" evidence="3">
    <location>
        <begin position="27"/>
        <end position="170"/>
    </location>
</feature>
<dbReference type="AlphaFoldDB" id="S4RL51"/>
<dbReference type="OMA" id="CVDHPPV"/>